<dbReference type="EMBL" id="JBIMSP010000012">
    <property type="protein sequence ID" value="MFH5242236.1"/>
    <property type="molecule type" value="Genomic_DNA"/>
</dbReference>
<dbReference type="InterPro" id="IPR010093">
    <property type="entry name" value="SinI_DNA-bd"/>
</dbReference>
<evidence type="ECO:0000313" key="3">
    <source>
        <dbReference type="EMBL" id="MFH5242236.1"/>
    </source>
</evidence>
<dbReference type="Pfam" id="PF12728">
    <property type="entry name" value="HTH_17"/>
    <property type="match status" value="1"/>
</dbReference>
<dbReference type="EMBL" id="JBIMSN010000126">
    <property type="protein sequence ID" value="MFH5231929.1"/>
    <property type="molecule type" value="Genomic_DNA"/>
</dbReference>
<protein>
    <submittedName>
        <fullName evidence="3">Helix-turn-helix domain-containing protein</fullName>
    </submittedName>
</protein>
<gene>
    <name evidence="3" type="ORF">ACHIPV_10115</name>
    <name evidence="2" type="ORF">ACHIRB_25650</name>
</gene>
<reference evidence="4 5" key="1">
    <citation type="submission" date="2024-10" db="EMBL/GenBank/DDBJ databases">
        <authorList>
            <person name="Riesco R."/>
        </authorList>
    </citation>
    <scope>NUCLEOTIDE SEQUENCE [LARGE SCALE GENOMIC DNA]</scope>
    <source>
        <strain evidence="3 4">NCIMB 15448</strain>
        <strain evidence="2 5">NCIMB 15450</strain>
    </source>
</reference>
<evidence type="ECO:0000313" key="5">
    <source>
        <dbReference type="Proteomes" id="UP001609219"/>
    </source>
</evidence>
<sequence>MIAETGAVQSPWMTVPEAAQYARCGHGLVYEACRTGELKANQAGQHAGRRGKWRIHRDAIDEWLGSPATTKRPRHLQRSA</sequence>
<name>A0ABW7KJL1_9NOCA</name>
<comment type="caution">
    <text evidence="3">The sequence shown here is derived from an EMBL/GenBank/DDBJ whole genome shotgun (WGS) entry which is preliminary data.</text>
</comment>
<proteinExistence type="predicted"/>
<dbReference type="Proteomes" id="UP001609219">
    <property type="component" value="Unassembled WGS sequence"/>
</dbReference>
<evidence type="ECO:0000313" key="2">
    <source>
        <dbReference type="EMBL" id="MFH5231929.1"/>
    </source>
</evidence>
<feature type="domain" description="Helix-turn-helix" evidence="1">
    <location>
        <begin position="12"/>
        <end position="64"/>
    </location>
</feature>
<organism evidence="3 4">
    <name type="scientific">Antrihabitans spumae</name>
    <dbReference type="NCBI Taxonomy" id="3373370"/>
    <lineage>
        <taxon>Bacteria</taxon>
        <taxon>Bacillati</taxon>
        <taxon>Actinomycetota</taxon>
        <taxon>Actinomycetes</taxon>
        <taxon>Mycobacteriales</taxon>
        <taxon>Nocardiaceae</taxon>
        <taxon>Antrihabitans</taxon>
    </lineage>
</organism>
<dbReference type="NCBIfam" id="TIGR01764">
    <property type="entry name" value="excise"/>
    <property type="match status" value="1"/>
</dbReference>
<evidence type="ECO:0000259" key="1">
    <source>
        <dbReference type="Pfam" id="PF12728"/>
    </source>
</evidence>
<dbReference type="InterPro" id="IPR041657">
    <property type="entry name" value="HTH_17"/>
</dbReference>
<accession>A0ABW7KJL1</accession>
<evidence type="ECO:0000313" key="4">
    <source>
        <dbReference type="Proteomes" id="UP001609176"/>
    </source>
</evidence>
<keyword evidence="5" id="KW-1185">Reference proteome</keyword>
<dbReference type="RefSeq" id="WP_395124246.1">
    <property type="nucleotide sequence ID" value="NZ_JBIMSN010000126.1"/>
</dbReference>
<dbReference type="Proteomes" id="UP001609176">
    <property type="component" value="Unassembled WGS sequence"/>
</dbReference>